<dbReference type="InterPro" id="IPR006363">
    <property type="entry name" value="Cbl_synth_CobJ/CibH_dom"/>
</dbReference>
<dbReference type="EC" id="2.1.1.131" evidence="8"/>
<dbReference type="Gene3D" id="3.40.1010.10">
    <property type="entry name" value="Cobalt-precorrin-4 Transmethylase, Domain 1"/>
    <property type="match status" value="1"/>
</dbReference>
<feature type="domain" description="Tetrapyrrole methylase" evidence="7">
    <location>
        <begin position="7"/>
        <end position="215"/>
    </location>
</feature>
<organism evidence="8 9">
    <name type="scientific">Pseudoroseomonas ludipueritiae</name>
    <dbReference type="NCBI Taxonomy" id="198093"/>
    <lineage>
        <taxon>Bacteria</taxon>
        <taxon>Pseudomonadati</taxon>
        <taxon>Pseudomonadota</taxon>
        <taxon>Alphaproteobacteria</taxon>
        <taxon>Acetobacterales</taxon>
        <taxon>Acetobacteraceae</taxon>
        <taxon>Pseudoroseomonas</taxon>
    </lineage>
</organism>
<evidence type="ECO:0000256" key="5">
    <source>
        <dbReference type="ARBA" id="ARBA00022691"/>
    </source>
</evidence>
<dbReference type="InterPro" id="IPR035996">
    <property type="entry name" value="4pyrrol_Methylase_sf"/>
</dbReference>
<dbReference type="GO" id="GO:0032259">
    <property type="term" value="P:methylation"/>
    <property type="evidence" value="ECO:0007669"/>
    <property type="project" value="UniProtKB-KW"/>
</dbReference>
<evidence type="ECO:0000256" key="6">
    <source>
        <dbReference type="SAM" id="MobiDB-lite"/>
    </source>
</evidence>
<dbReference type="Pfam" id="PF00590">
    <property type="entry name" value="TP_methylase"/>
    <property type="match status" value="1"/>
</dbReference>
<dbReference type="EMBL" id="JACTUZ010000222">
    <property type="protein sequence ID" value="MBC9180044.1"/>
    <property type="molecule type" value="Genomic_DNA"/>
</dbReference>
<evidence type="ECO:0000256" key="4">
    <source>
        <dbReference type="ARBA" id="ARBA00022679"/>
    </source>
</evidence>
<keyword evidence="2" id="KW-0169">Cobalamin biosynthesis</keyword>
<dbReference type="SUPFAM" id="SSF53790">
    <property type="entry name" value="Tetrapyrrole methylase"/>
    <property type="match status" value="1"/>
</dbReference>
<gene>
    <name evidence="8" type="primary">cobJ</name>
    <name evidence="8" type="ORF">IBL25_24160</name>
</gene>
<keyword evidence="3 8" id="KW-0489">Methyltransferase</keyword>
<comment type="pathway">
    <text evidence="1">Cofactor biosynthesis; adenosylcobalamin biosynthesis.</text>
</comment>
<keyword evidence="9" id="KW-1185">Reference proteome</keyword>
<dbReference type="Proteomes" id="UP000603940">
    <property type="component" value="Unassembled WGS sequence"/>
</dbReference>
<dbReference type="GO" id="GO:0030789">
    <property type="term" value="F:precorrin-3B C17-methyltransferase activity"/>
    <property type="evidence" value="ECO:0007669"/>
    <property type="project" value="UniProtKB-EC"/>
</dbReference>
<sequence>MLNPGSLTVLGLGPGSPAQRTPEVEAALAEATDLVGYAPYVARVPHRPGLYRHASDNRVELDRARHALQLAKAGARVAVVSGGDAGVFAMASAVFEALEAGDPAWRALDIRVLPGISAMFAAAARIGAPLGHDFCAISLSDNLKPWEVIQHRLLAAALGGFVMALYNPLSRARPWQLGAAFTLLRQHLPGTVPVIFATAVTRPDERITVTTLAEADPALADMRTLVMVGTAATRLLPRPGGACPWVYSPRSVPAS</sequence>
<dbReference type="InterPro" id="IPR051810">
    <property type="entry name" value="Precorrin_MeTrfase"/>
</dbReference>
<name>A0ABR7REF6_9PROT</name>
<dbReference type="Gene3D" id="3.30.950.10">
    <property type="entry name" value="Methyltransferase, Cobalt-precorrin-4 Transmethylase, Domain 2"/>
    <property type="match status" value="1"/>
</dbReference>
<dbReference type="CDD" id="cd11646">
    <property type="entry name" value="Precorrin_3B_C17_MT"/>
    <property type="match status" value="1"/>
</dbReference>
<feature type="region of interest" description="Disordered" evidence="6">
    <location>
        <begin position="1"/>
        <end position="20"/>
    </location>
</feature>
<dbReference type="InterPro" id="IPR014776">
    <property type="entry name" value="4pyrrole_Mease_sub2"/>
</dbReference>
<keyword evidence="5" id="KW-0949">S-adenosyl-L-methionine</keyword>
<dbReference type="NCBIfam" id="TIGR01466">
    <property type="entry name" value="cobJ_cbiH"/>
    <property type="match status" value="1"/>
</dbReference>
<evidence type="ECO:0000313" key="8">
    <source>
        <dbReference type="EMBL" id="MBC9180044.1"/>
    </source>
</evidence>
<dbReference type="RefSeq" id="WP_187781020.1">
    <property type="nucleotide sequence ID" value="NZ_JACTUZ010000222.1"/>
</dbReference>
<evidence type="ECO:0000256" key="1">
    <source>
        <dbReference type="ARBA" id="ARBA00004953"/>
    </source>
</evidence>
<protein>
    <submittedName>
        <fullName evidence="8">Precorrin-3B C(17)-methyltransferase</fullName>
        <ecNumber evidence="8">2.1.1.131</ecNumber>
    </submittedName>
</protein>
<dbReference type="PANTHER" id="PTHR47036:SF1">
    <property type="entry name" value="COBALT-FACTOR III C(17)-METHYLTRANSFERASE-RELATED"/>
    <property type="match status" value="1"/>
</dbReference>
<evidence type="ECO:0000313" key="9">
    <source>
        <dbReference type="Proteomes" id="UP000603940"/>
    </source>
</evidence>
<reference evidence="8 9" key="1">
    <citation type="journal article" date="2009" name="Int. J. Syst. Evol. Microbiol.">
        <title>Transfer of Teichococcus ludipueritiae and Muricoccus roseus to the genus Roseomonas, as Roseomonas ludipueritiae comb. nov. and Roseomonas rosea comb. nov., respectively, and emended description of the genus Roseomonas.</title>
        <authorList>
            <person name="Sanchez-Porro C."/>
            <person name="Gallego V."/>
            <person name="Busse H.J."/>
            <person name="Kampfer P."/>
            <person name="Ventosa A."/>
        </authorList>
    </citation>
    <scope>NUCLEOTIDE SEQUENCE [LARGE SCALE GENOMIC DNA]</scope>
    <source>
        <strain evidence="8 9">DSM 14915</strain>
    </source>
</reference>
<comment type="caution">
    <text evidence="8">The sequence shown here is derived from an EMBL/GenBank/DDBJ whole genome shotgun (WGS) entry which is preliminary data.</text>
</comment>
<evidence type="ECO:0000256" key="3">
    <source>
        <dbReference type="ARBA" id="ARBA00022603"/>
    </source>
</evidence>
<dbReference type="PANTHER" id="PTHR47036">
    <property type="entry name" value="COBALT-FACTOR III C(17)-METHYLTRANSFERASE-RELATED"/>
    <property type="match status" value="1"/>
</dbReference>
<keyword evidence="4 8" id="KW-0808">Transferase</keyword>
<evidence type="ECO:0000256" key="2">
    <source>
        <dbReference type="ARBA" id="ARBA00022573"/>
    </source>
</evidence>
<proteinExistence type="predicted"/>
<dbReference type="InterPro" id="IPR000878">
    <property type="entry name" value="4pyrrol_Mease"/>
</dbReference>
<dbReference type="InterPro" id="IPR014777">
    <property type="entry name" value="4pyrrole_Mease_sub1"/>
</dbReference>
<accession>A0ABR7REF6</accession>
<evidence type="ECO:0000259" key="7">
    <source>
        <dbReference type="Pfam" id="PF00590"/>
    </source>
</evidence>